<protein>
    <submittedName>
        <fullName evidence="2">Uncharacterized protein</fullName>
    </submittedName>
</protein>
<name>A0A7I8KXR6_SPIIN</name>
<evidence type="ECO:0000313" key="3">
    <source>
        <dbReference type="Proteomes" id="UP000663760"/>
    </source>
</evidence>
<proteinExistence type="predicted"/>
<dbReference type="OrthoDB" id="689350at2759"/>
<sequence length="129" mass="14194">MGVLGNIVDALGFKEKCTTLNTVKVRVKMDCEGCEKKVYRGQWAEVTGYVEAEEVLRKLKFSGKKAEIWPFVPANLVPYPYAPGAYDRKAPPGFVRNTNAAFLPGPVYKQSQAISAAFSDENPNACSIM</sequence>
<keyword evidence="3" id="KW-1185">Reference proteome</keyword>
<dbReference type="Proteomes" id="UP000663760">
    <property type="component" value="Chromosome 9"/>
</dbReference>
<reference evidence="2" key="1">
    <citation type="submission" date="2020-02" db="EMBL/GenBank/DDBJ databases">
        <authorList>
            <person name="Scholz U."/>
            <person name="Mascher M."/>
            <person name="Fiebig A."/>
        </authorList>
    </citation>
    <scope>NUCLEOTIDE SEQUENCE</scope>
</reference>
<dbReference type="AlphaFoldDB" id="A0A7I8KXR6"/>
<dbReference type="GO" id="GO:0046872">
    <property type="term" value="F:metal ion binding"/>
    <property type="evidence" value="ECO:0007669"/>
    <property type="project" value="UniProtKB-KW"/>
</dbReference>
<gene>
    <name evidence="2" type="ORF">SI8410_09012412</name>
</gene>
<evidence type="ECO:0000313" key="2">
    <source>
        <dbReference type="EMBL" id="CAA7401734.1"/>
    </source>
</evidence>
<keyword evidence="1" id="KW-0479">Metal-binding</keyword>
<accession>A0A7I8KXR6</accession>
<dbReference type="EMBL" id="LR746272">
    <property type="protein sequence ID" value="CAA7401734.1"/>
    <property type="molecule type" value="Genomic_DNA"/>
</dbReference>
<dbReference type="PANTHER" id="PTHR22814:SF336">
    <property type="entry name" value="HEAVY METAL-ASSOCIATED ISOPRENYLATED PLANT PROTEIN 23"/>
    <property type="match status" value="1"/>
</dbReference>
<evidence type="ECO:0000256" key="1">
    <source>
        <dbReference type="ARBA" id="ARBA00022723"/>
    </source>
</evidence>
<organism evidence="2 3">
    <name type="scientific">Spirodela intermedia</name>
    <name type="common">Intermediate duckweed</name>
    <dbReference type="NCBI Taxonomy" id="51605"/>
    <lineage>
        <taxon>Eukaryota</taxon>
        <taxon>Viridiplantae</taxon>
        <taxon>Streptophyta</taxon>
        <taxon>Embryophyta</taxon>
        <taxon>Tracheophyta</taxon>
        <taxon>Spermatophyta</taxon>
        <taxon>Magnoliopsida</taxon>
        <taxon>Liliopsida</taxon>
        <taxon>Araceae</taxon>
        <taxon>Lemnoideae</taxon>
        <taxon>Spirodela</taxon>
    </lineage>
</organism>
<dbReference type="PANTHER" id="PTHR22814">
    <property type="entry name" value="COPPER TRANSPORT PROTEIN ATOX1-RELATED"/>
    <property type="match status" value="1"/>
</dbReference>